<accession>A0A0D6JTI0</accession>
<dbReference type="InterPro" id="IPR003691">
    <property type="entry name" value="FluC"/>
</dbReference>
<gene>
    <name evidence="9" type="primary">crcB_1</name>
    <name evidence="8" type="synonym">crcB</name>
    <name evidence="8" type="synonym">fluC</name>
    <name evidence="9" type="ORF">BN996_02660</name>
</gene>
<dbReference type="RefSeq" id="WP_089779610.1">
    <property type="nucleotide sequence ID" value="NZ_CABLRR010000002.1"/>
</dbReference>
<dbReference type="GO" id="GO:0140114">
    <property type="term" value="P:cellular detoxification of fluoride"/>
    <property type="evidence" value="ECO:0007669"/>
    <property type="project" value="UniProtKB-UniRule"/>
</dbReference>
<protein>
    <recommendedName>
        <fullName evidence="8">Fluoride-specific ion channel FluC</fullName>
    </recommendedName>
</protein>
<evidence type="ECO:0000313" key="10">
    <source>
        <dbReference type="Proteomes" id="UP000198902"/>
    </source>
</evidence>
<dbReference type="GO" id="GO:0062054">
    <property type="term" value="F:fluoride channel activity"/>
    <property type="evidence" value="ECO:0007669"/>
    <property type="project" value="UniProtKB-UniRule"/>
</dbReference>
<dbReference type="HAMAP" id="MF_00454">
    <property type="entry name" value="FluC"/>
    <property type="match status" value="1"/>
</dbReference>
<dbReference type="AlphaFoldDB" id="A0A0D6JTI0"/>
<keyword evidence="3 8" id="KW-0812">Transmembrane</keyword>
<proteinExistence type="inferred from homology"/>
<keyword evidence="8" id="KW-0406">Ion transport</keyword>
<dbReference type="OrthoDB" id="304656at2157"/>
<dbReference type="GO" id="GO:0005886">
    <property type="term" value="C:plasma membrane"/>
    <property type="evidence" value="ECO:0007669"/>
    <property type="project" value="UniProtKB-SubCell"/>
</dbReference>
<evidence type="ECO:0000256" key="5">
    <source>
        <dbReference type="ARBA" id="ARBA00023136"/>
    </source>
</evidence>
<name>A0A0D6JTI0_9EURY</name>
<comment type="subcellular location">
    <subcellularLocation>
        <location evidence="1 8">Cell membrane</location>
        <topology evidence="1 8">Multi-pass membrane protein</topology>
    </subcellularLocation>
</comment>
<evidence type="ECO:0000256" key="3">
    <source>
        <dbReference type="ARBA" id="ARBA00022692"/>
    </source>
</evidence>
<feature type="transmembrane region" description="Helical" evidence="8">
    <location>
        <begin position="59"/>
        <end position="81"/>
    </location>
</feature>
<keyword evidence="4 8" id="KW-1133">Transmembrane helix</keyword>
<feature type="binding site" evidence="8">
    <location>
        <position position="71"/>
    </location>
    <ligand>
        <name>Na(+)</name>
        <dbReference type="ChEBI" id="CHEBI:29101"/>
        <note>structural</note>
    </ligand>
</feature>
<keyword evidence="8" id="KW-0915">Sodium</keyword>
<evidence type="ECO:0000256" key="1">
    <source>
        <dbReference type="ARBA" id="ARBA00004651"/>
    </source>
</evidence>
<evidence type="ECO:0000256" key="6">
    <source>
        <dbReference type="ARBA" id="ARBA00035120"/>
    </source>
</evidence>
<comment type="function">
    <text evidence="8">Fluoride-specific ion channel. Important for reducing fluoride concentration in the cell, thus reducing its toxicity.</text>
</comment>
<dbReference type="Proteomes" id="UP000198902">
    <property type="component" value="Unassembled WGS sequence"/>
</dbReference>
<keyword evidence="5 8" id="KW-0472">Membrane</keyword>
<evidence type="ECO:0000256" key="4">
    <source>
        <dbReference type="ARBA" id="ARBA00022989"/>
    </source>
</evidence>
<feature type="transmembrane region" description="Helical" evidence="8">
    <location>
        <begin position="32"/>
        <end position="52"/>
    </location>
</feature>
<evidence type="ECO:0000256" key="8">
    <source>
        <dbReference type="HAMAP-Rule" id="MF_00454"/>
    </source>
</evidence>
<evidence type="ECO:0000256" key="7">
    <source>
        <dbReference type="ARBA" id="ARBA00035585"/>
    </source>
</evidence>
<feature type="transmembrane region" description="Helical" evidence="8">
    <location>
        <begin position="93"/>
        <end position="117"/>
    </location>
</feature>
<evidence type="ECO:0000256" key="2">
    <source>
        <dbReference type="ARBA" id="ARBA00022475"/>
    </source>
</evidence>
<dbReference type="Pfam" id="PF02537">
    <property type="entry name" value="CRCB"/>
    <property type="match status" value="1"/>
</dbReference>
<comment type="activity regulation">
    <text evidence="8">Na(+) is not transported, but it plays an essential structural role and its presence is essential for fluoride channel function.</text>
</comment>
<keyword evidence="10" id="KW-1185">Reference proteome</keyword>
<comment type="similarity">
    <text evidence="6 8">Belongs to the fluoride channel Fluc/FEX (TC 1.A.43) family.</text>
</comment>
<organism evidence="9 10">
    <name type="scientific">Haloferax massiliensis</name>
    <dbReference type="NCBI Taxonomy" id="1476858"/>
    <lineage>
        <taxon>Archaea</taxon>
        <taxon>Methanobacteriati</taxon>
        <taxon>Methanobacteriota</taxon>
        <taxon>Stenosarchaea group</taxon>
        <taxon>Halobacteria</taxon>
        <taxon>Halobacteriales</taxon>
        <taxon>Haloferacaceae</taxon>
        <taxon>Haloferax</taxon>
    </lineage>
</organism>
<keyword evidence="8" id="KW-0813">Transport</keyword>
<sequence>MTLPLLSAALVGVGGMAGAVSRHTVDQRVVGKWSTVTVNVLGSVALGFIATAPVGDATATLAGTGFCGAFTTFSSFAVGVAELADAGDYDTAARYAFGTLLAALVGVAIGAAAGGIVG</sequence>
<reference evidence="10" key="1">
    <citation type="submission" date="2015-03" db="EMBL/GenBank/DDBJ databases">
        <authorList>
            <person name="Urmite Genomes"/>
        </authorList>
    </citation>
    <scope>NUCLEOTIDE SEQUENCE [LARGE SCALE GENOMIC DNA]</scope>
    <source>
        <strain evidence="10">Arc-Hr</strain>
    </source>
</reference>
<keyword evidence="8" id="KW-0407">Ion channel</keyword>
<evidence type="ECO:0000313" key="9">
    <source>
        <dbReference type="EMBL" id="CQR51268.1"/>
    </source>
</evidence>
<keyword evidence="2 8" id="KW-1003">Cell membrane</keyword>
<keyword evidence="8" id="KW-0479">Metal-binding</keyword>
<comment type="catalytic activity">
    <reaction evidence="7">
        <text>fluoride(in) = fluoride(out)</text>
        <dbReference type="Rhea" id="RHEA:76159"/>
        <dbReference type="ChEBI" id="CHEBI:17051"/>
    </reaction>
    <physiologicalReaction direction="left-to-right" evidence="7">
        <dbReference type="Rhea" id="RHEA:76160"/>
    </physiologicalReaction>
</comment>
<dbReference type="GO" id="GO:0046872">
    <property type="term" value="F:metal ion binding"/>
    <property type="evidence" value="ECO:0007669"/>
    <property type="project" value="UniProtKB-KW"/>
</dbReference>
<feature type="binding site" evidence="8">
    <location>
        <position position="68"/>
    </location>
    <ligand>
        <name>Na(+)</name>
        <dbReference type="ChEBI" id="CHEBI:29101"/>
        <note>structural</note>
    </ligand>
</feature>
<dbReference type="EMBL" id="CSTE01000002">
    <property type="protein sequence ID" value="CQR51268.1"/>
    <property type="molecule type" value="Genomic_DNA"/>
</dbReference>